<keyword evidence="5" id="KW-0813">Transport</keyword>
<dbReference type="RefSeq" id="WP_110171691.1">
    <property type="nucleotide sequence ID" value="NZ_CP015136.1"/>
</dbReference>
<dbReference type="InterPro" id="IPR047817">
    <property type="entry name" value="ABC2_TM_bact-type"/>
</dbReference>
<feature type="transmembrane region" description="Helical" evidence="5">
    <location>
        <begin position="225"/>
        <end position="243"/>
    </location>
</feature>
<dbReference type="Pfam" id="PF01061">
    <property type="entry name" value="ABC2_membrane"/>
    <property type="match status" value="1"/>
</dbReference>
<feature type="transmembrane region" description="Helical" evidence="5">
    <location>
        <begin position="134"/>
        <end position="158"/>
    </location>
</feature>
<dbReference type="GO" id="GO:0140359">
    <property type="term" value="F:ABC-type transporter activity"/>
    <property type="evidence" value="ECO:0007669"/>
    <property type="project" value="InterPro"/>
</dbReference>
<accession>A0A143PNE8</accession>
<dbReference type="KEGG" id="abac:LuPra_03228"/>
<keyword evidence="2 5" id="KW-0812">Transmembrane</keyword>
<protein>
    <recommendedName>
        <fullName evidence="5">Transport permease protein</fullName>
    </recommendedName>
</protein>
<dbReference type="PANTHER" id="PTHR43027">
    <property type="entry name" value="DOXORUBICIN RESISTANCE ABC TRANSPORTER PERMEASE PROTEIN DRRC-RELATED"/>
    <property type="match status" value="1"/>
</dbReference>
<organism evidence="7 8">
    <name type="scientific">Luteitalea pratensis</name>
    <dbReference type="NCBI Taxonomy" id="1855912"/>
    <lineage>
        <taxon>Bacteria</taxon>
        <taxon>Pseudomonadati</taxon>
        <taxon>Acidobacteriota</taxon>
        <taxon>Vicinamibacteria</taxon>
        <taxon>Vicinamibacterales</taxon>
        <taxon>Vicinamibacteraceae</taxon>
        <taxon>Luteitalea</taxon>
    </lineage>
</organism>
<dbReference type="PIRSF" id="PIRSF006648">
    <property type="entry name" value="DrrB"/>
    <property type="match status" value="1"/>
</dbReference>
<evidence type="ECO:0000259" key="6">
    <source>
        <dbReference type="PROSITE" id="PS51012"/>
    </source>
</evidence>
<keyword evidence="3 5" id="KW-1133">Transmembrane helix</keyword>
<reference evidence="8" key="2">
    <citation type="submission" date="2016-04" db="EMBL/GenBank/DDBJ databases">
        <title>First Complete Genome Sequence of a Subdivision 6 Acidobacterium.</title>
        <authorList>
            <person name="Huang S."/>
            <person name="Vieira S."/>
            <person name="Bunk B."/>
            <person name="Riedel T."/>
            <person name="Sproeer C."/>
            <person name="Overmann J."/>
        </authorList>
    </citation>
    <scope>NUCLEOTIDE SEQUENCE [LARGE SCALE GENOMIC DNA]</scope>
    <source>
        <strain evidence="8">DSM 100886 HEG_-6_39</strain>
    </source>
</reference>
<dbReference type="InterPro" id="IPR000412">
    <property type="entry name" value="ABC_2_transport"/>
</dbReference>
<feature type="transmembrane region" description="Helical" evidence="5">
    <location>
        <begin position="164"/>
        <end position="186"/>
    </location>
</feature>
<evidence type="ECO:0000256" key="5">
    <source>
        <dbReference type="RuleBase" id="RU361157"/>
    </source>
</evidence>
<reference evidence="7 8" key="1">
    <citation type="journal article" date="2016" name="Genome Announc.">
        <title>First Complete Genome Sequence of a Subdivision 6 Acidobacterium Strain.</title>
        <authorList>
            <person name="Huang S."/>
            <person name="Vieira S."/>
            <person name="Bunk B."/>
            <person name="Riedel T."/>
            <person name="Sproer C."/>
            <person name="Overmann J."/>
        </authorList>
    </citation>
    <scope>NUCLEOTIDE SEQUENCE [LARGE SCALE GENOMIC DNA]</scope>
    <source>
        <strain evidence="8">DSM 100886 HEG_-6_39</strain>
    </source>
</reference>
<evidence type="ECO:0000256" key="2">
    <source>
        <dbReference type="ARBA" id="ARBA00022692"/>
    </source>
</evidence>
<keyword evidence="8" id="KW-1185">Reference proteome</keyword>
<dbReference type="GO" id="GO:0043190">
    <property type="term" value="C:ATP-binding cassette (ABC) transporter complex"/>
    <property type="evidence" value="ECO:0007669"/>
    <property type="project" value="InterPro"/>
</dbReference>
<feature type="transmembrane region" description="Helical" evidence="5">
    <location>
        <begin position="57"/>
        <end position="80"/>
    </location>
</feature>
<sequence length="246" mass="26231">MLRGLWKLTWLETKIFLREPLGVIGTIGFPILLFVLLRRIGRGAPRAALPPLLAIDLPILAAVMVAVSAVVSLVAIIAIYREGGILKRLRATPLQPITILLAHVIVKLGFTALSLAALILVGARSFGPAGSVPVVSFAAALLFTTLCLLSIGFIIASVVPTARFAQPLATLIVYTMLGFSGLFVAVDRLPPAMQVVARVLPMSHAVSLLRGIWKGEGWLAHGADVAALTALFVVATFISSRVFRWE</sequence>
<evidence type="ECO:0000256" key="4">
    <source>
        <dbReference type="ARBA" id="ARBA00023136"/>
    </source>
</evidence>
<gene>
    <name evidence="7" type="ORF">LuPra_03228</name>
</gene>
<proteinExistence type="inferred from homology"/>
<dbReference type="InterPro" id="IPR052902">
    <property type="entry name" value="ABC-2_transporter"/>
</dbReference>
<dbReference type="STRING" id="1855912.LuPra_03228"/>
<dbReference type="PANTHER" id="PTHR43027:SF2">
    <property type="entry name" value="TRANSPORT PERMEASE PROTEIN"/>
    <property type="match status" value="1"/>
</dbReference>
<evidence type="ECO:0000313" key="7">
    <source>
        <dbReference type="EMBL" id="AMY10001.1"/>
    </source>
</evidence>
<feature type="domain" description="ABC transmembrane type-2" evidence="6">
    <location>
        <begin position="21"/>
        <end position="246"/>
    </location>
</feature>
<name>A0A143PNE8_LUTPR</name>
<comment type="similarity">
    <text evidence="5">Belongs to the ABC-2 integral membrane protein family.</text>
</comment>
<keyword evidence="4 5" id="KW-0472">Membrane</keyword>
<dbReference type="EMBL" id="CP015136">
    <property type="protein sequence ID" value="AMY10001.1"/>
    <property type="molecule type" value="Genomic_DNA"/>
</dbReference>
<comment type="subcellular location">
    <subcellularLocation>
        <location evidence="5">Cell membrane</location>
        <topology evidence="5">Multi-pass membrane protein</topology>
    </subcellularLocation>
    <subcellularLocation>
        <location evidence="1">Membrane</location>
        <topology evidence="1">Multi-pass membrane protein</topology>
    </subcellularLocation>
</comment>
<feature type="transmembrane region" description="Helical" evidence="5">
    <location>
        <begin position="100"/>
        <end position="122"/>
    </location>
</feature>
<dbReference type="Proteomes" id="UP000076079">
    <property type="component" value="Chromosome"/>
</dbReference>
<evidence type="ECO:0000256" key="3">
    <source>
        <dbReference type="ARBA" id="ARBA00022989"/>
    </source>
</evidence>
<dbReference type="OrthoDB" id="9767863at2"/>
<evidence type="ECO:0000256" key="1">
    <source>
        <dbReference type="ARBA" id="ARBA00004141"/>
    </source>
</evidence>
<dbReference type="AlphaFoldDB" id="A0A143PNE8"/>
<dbReference type="InterPro" id="IPR013525">
    <property type="entry name" value="ABC2_TM"/>
</dbReference>
<feature type="transmembrane region" description="Helical" evidence="5">
    <location>
        <begin position="20"/>
        <end position="37"/>
    </location>
</feature>
<dbReference type="PROSITE" id="PS51012">
    <property type="entry name" value="ABC_TM2"/>
    <property type="match status" value="1"/>
</dbReference>
<keyword evidence="5" id="KW-1003">Cell membrane</keyword>
<evidence type="ECO:0000313" key="8">
    <source>
        <dbReference type="Proteomes" id="UP000076079"/>
    </source>
</evidence>